<keyword evidence="2" id="KW-0813">Transport</keyword>
<proteinExistence type="inferred from homology"/>
<dbReference type="Gene3D" id="3.40.190.170">
    <property type="entry name" value="Bacterial extracellular solute-binding protein, family 7"/>
    <property type="match status" value="1"/>
</dbReference>
<accession>A0A382GSE1</accession>
<dbReference type="InterPro" id="IPR038404">
    <property type="entry name" value="TRAP_DctP_sf"/>
</dbReference>
<evidence type="ECO:0000256" key="3">
    <source>
        <dbReference type="ARBA" id="ARBA00022729"/>
    </source>
</evidence>
<protein>
    <submittedName>
        <fullName evidence="4">Uncharacterized protein</fullName>
    </submittedName>
</protein>
<organism evidence="4">
    <name type="scientific">marine metagenome</name>
    <dbReference type="NCBI Taxonomy" id="408172"/>
    <lineage>
        <taxon>unclassified sequences</taxon>
        <taxon>metagenomes</taxon>
        <taxon>ecological metagenomes</taxon>
    </lineage>
</organism>
<comment type="similarity">
    <text evidence="1">Belongs to the bacterial solute-binding protein 7 family.</text>
</comment>
<dbReference type="InterPro" id="IPR004682">
    <property type="entry name" value="TRAP_DctP"/>
</dbReference>
<dbReference type="AlphaFoldDB" id="A0A382GSE1"/>
<evidence type="ECO:0000313" key="4">
    <source>
        <dbReference type="EMBL" id="SVB77755.1"/>
    </source>
</evidence>
<sequence length="325" mass="36122">MKIFFLCFAILINGCSTVQNENIIIKVSHNGSQQHPHQIGFEKLSSILERKTNGRAKLEIFPASQIASEEEAIEMVKLGVIGSTPASSGALSTFVPEVDLFNLPFIFDSLDHFYNIMDGPIGKEISDKIEKKLNCVVLGWWFSGIRNTWNSEKPVYQPKDLEGMKIRVIGSSIVLDTFNAFGAQATNMSFGELYSAIQQGVLDGAECDHIDLLVEKFYEVTKYVSYTEHLYLSVALIFSKKQLNKLPIDVQESLISAGKEATVAQRNAMEKKTKEAFIILKEKGLVVNEVDKKLFKEKAEVVYAKNAAGVGGMEMINKILSHASD</sequence>
<dbReference type="EMBL" id="UINC01057028">
    <property type="protein sequence ID" value="SVB77755.1"/>
    <property type="molecule type" value="Genomic_DNA"/>
</dbReference>
<evidence type="ECO:0000256" key="1">
    <source>
        <dbReference type="ARBA" id="ARBA00009023"/>
    </source>
</evidence>
<name>A0A382GSE1_9ZZZZ</name>
<gene>
    <name evidence="4" type="ORF">METZ01_LOCUS230609</name>
</gene>
<dbReference type="NCBIfam" id="TIGR00787">
    <property type="entry name" value="dctP"/>
    <property type="match status" value="1"/>
</dbReference>
<dbReference type="PIRSF" id="PIRSF006470">
    <property type="entry name" value="DctB"/>
    <property type="match status" value="1"/>
</dbReference>
<dbReference type="GO" id="GO:0055085">
    <property type="term" value="P:transmembrane transport"/>
    <property type="evidence" value="ECO:0007669"/>
    <property type="project" value="InterPro"/>
</dbReference>
<dbReference type="CDD" id="cd13603">
    <property type="entry name" value="PBP2_TRAP_Siap_TeaA_like"/>
    <property type="match status" value="1"/>
</dbReference>
<reference evidence="4" key="1">
    <citation type="submission" date="2018-05" db="EMBL/GenBank/DDBJ databases">
        <authorList>
            <person name="Lanie J.A."/>
            <person name="Ng W.-L."/>
            <person name="Kazmierczak K.M."/>
            <person name="Andrzejewski T.M."/>
            <person name="Davidsen T.M."/>
            <person name="Wayne K.J."/>
            <person name="Tettelin H."/>
            <person name="Glass J.I."/>
            <person name="Rusch D."/>
            <person name="Podicherti R."/>
            <person name="Tsui H.-C.T."/>
            <person name="Winkler M.E."/>
        </authorList>
    </citation>
    <scope>NUCLEOTIDE SEQUENCE</scope>
</reference>
<dbReference type="NCBIfam" id="NF037995">
    <property type="entry name" value="TRAP_S1"/>
    <property type="match status" value="1"/>
</dbReference>
<dbReference type="InterPro" id="IPR018389">
    <property type="entry name" value="DctP_fam"/>
</dbReference>
<dbReference type="Pfam" id="PF03480">
    <property type="entry name" value="DctP"/>
    <property type="match status" value="1"/>
</dbReference>
<dbReference type="GO" id="GO:0030288">
    <property type="term" value="C:outer membrane-bounded periplasmic space"/>
    <property type="evidence" value="ECO:0007669"/>
    <property type="project" value="InterPro"/>
</dbReference>
<keyword evidence="3" id="KW-0732">Signal</keyword>
<dbReference type="PANTHER" id="PTHR33376">
    <property type="match status" value="1"/>
</dbReference>
<dbReference type="PANTHER" id="PTHR33376:SF7">
    <property type="entry name" value="C4-DICARBOXYLATE-BINDING PROTEIN DCTB"/>
    <property type="match status" value="1"/>
</dbReference>
<evidence type="ECO:0000256" key="2">
    <source>
        <dbReference type="ARBA" id="ARBA00022448"/>
    </source>
</evidence>